<dbReference type="PANTHER" id="PTHR23221">
    <property type="entry name" value="GLYCOSYLPHOSPHATIDYLINOSITOL PHOSPHOLIPASE D"/>
    <property type="match status" value="1"/>
</dbReference>
<proteinExistence type="predicted"/>
<evidence type="ECO:0000256" key="1">
    <source>
        <dbReference type="ARBA" id="ARBA00022729"/>
    </source>
</evidence>
<dbReference type="InterPro" id="IPR001343">
    <property type="entry name" value="Hemolysn_Ca-bd"/>
</dbReference>
<dbReference type="SUPFAM" id="SSF51120">
    <property type="entry name" value="beta-Roll"/>
    <property type="match status" value="1"/>
</dbReference>
<dbReference type="SUPFAM" id="SSF69318">
    <property type="entry name" value="Integrin alpha N-terminal domain"/>
    <property type="match status" value="4"/>
</dbReference>
<accession>A0A285BWC2</accession>
<name>A0A285BWC2_9PROT</name>
<dbReference type="Gene3D" id="2.130.10.130">
    <property type="entry name" value="Integrin alpha, N-terminal"/>
    <property type="match status" value="12"/>
</dbReference>
<keyword evidence="2" id="KW-0677">Repeat</keyword>
<dbReference type="GO" id="GO:0007155">
    <property type="term" value="P:cell adhesion"/>
    <property type="evidence" value="ECO:0007669"/>
    <property type="project" value="InterPro"/>
</dbReference>
<keyword evidence="4" id="KW-0325">Glycoprotein</keyword>
<evidence type="ECO:0000256" key="2">
    <source>
        <dbReference type="ARBA" id="ARBA00022737"/>
    </source>
</evidence>
<dbReference type="EMBL" id="LT907782">
    <property type="protein sequence ID" value="SNX59510.1"/>
    <property type="molecule type" value="Genomic_DNA"/>
</dbReference>
<dbReference type="InterPro" id="IPR000413">
    <property type="entry name" value="Integrin_alpha"/>
</dbReference>
<dbReference type="PRINTS" id="PR01185">
    <property type="entry name" value="INTEGRINA"/>
</dbReference>
<dbReference type="GO" id="GO:0008305">
    <property type="term" value="C:integrin complex"/>
    <property type="evidence" value="ECO:0007669"/>
    <property type="project" value="InterPro"/>
</dbReference>
<dbReference type="OrthoDB" id="8540490at2"/>
<protein>
    <submittedName>
        <fullName evidence="5">FG-GAP repeat-containing protein</fullName>
    </submittedName>
</protein>
<evidence type="ECO:0000313" key="5">
    <source>
        <dbReference type="EMBL" id="SNX59510.1"/>
    </source>
</evidence>
<keyword evidence="1" id="KW-0732">Signal</keyword>
<dbReference type="GO" id="GO:0005509">
    <property type="term" value="F:calcium ion binding"/>
    <property type="evidence" value="ECO:0007669"/>
    <property type="project" value="InterPro"/>
</dbReference>
<dbReference type="Proteomes" id="UP000242498">
    <property type="component" value="Chromosome I"/>
</dbReference>
<sequence length="1744" mass="178332">MATQSINVADLDGENGFRLVGAQGSGFSGTWVSNVGDVNGDGLDDVIVSGFNLISYVVFGKADGFDATLNLSNLDGSNGFRLDSGASSVSSAGDINGDGLDDLIVGKHFGNTHYYYGNSYVVFGKSSGFDAEVNLSDLDGSNGFRLDGVAAYDYSGFSVSNAGDINGDGFDDVIIGAYGADPNGNSSGSSYVVFGKASGFDATMNLSVLDGSNGFRLDGGSTVSNAGDVNGDGFDDVMIGGTRIDENGDRSGTSYIVFGKSSGFDATMNLSVLDGNNGFRLDGGAGAISNAGDVNGDGFADLIIGDFSADLNGRNSGSSYVVFGKSSGFDAVLNLSALDGSNGFRLDGATINDLSGRSVSSAGDVNGDGFADLIIGAPFANPQGVLTGSSYVVFGKASGFDAAMNLSDLDGDNNGFRIDGPKLTAFDGSIYDRPFGGSVSGAGDMNGDGFDDLIVNAPNSNSNGDDSGPGYVIFGRSEFTDGGVDFPPLPEVREPMISINLSSLDGGNGFRLNVLDSYYLDAISVNSVGDMNGDGFDDMGIGLVFEKYYGGSYVVFGKDSGFDATLDLTGFDGKNGFALGGTNQSFVEGVGDINGDGFDDVALITGSYGYYSFYSSAYIIFGKSGDINPGNLADLDGNTGFRIDGVPDGNFTGRSFSGAGDINGDGFDDVIIGSEFAPYQYNDEASYVVFGKSSGFDAVVDVAELNGNNGFRIDGSVESVSNAGDINGDGIDDVIVDGNIVFGKSSGFDATMNLSDLDGSNGFHIVGTFGEVSSAGDINGDGIDDVIIGRGIVFGRSSGFEATLNLFDLDGNNGFLLDRIGSGSGFFGNTISGAGDVNGDGFDDLIFSSSGFSYVMFGKAFGFDATVKVFELDRTNSVRFDGASRWVSGAGDVNGDGFDDLMVADPGANPGDDAAYVIFGKSQFTGTVTYVGIPENNDVFTGTEAAERFDANDGNDLLIGGGGADVMYGGLDDDTIRVPDLDFQLVDGGKGHDTLALDGSGIHLDLADVRGKINGIETIDLSGNGNNTLKLTTAELLALPSDTSGTLIVKGDIGDEITVRGNHWVDGGIQGGFHTYKQNGAVLKVDEAVRVEFSDIGIINLSGLNGKNGFRLDGVDARDDLGRLVSSAGDVNGDGFDDLMVGTPYADPNGLFSGSTYVVFGKASEFDAKMDLSSLDGSNGFRLDGVKNSDWSGDSFSDAGDVNGDGFEDLIIGAYRAGNFSGYSYVVFGKSSGFSAVMNLSDLDGKNGFRMDGEVGGRSGASVSSVGDVNSDGFDDVIVTAGTTDSSYVVFGKASGFSATMKLSGLNGSDGFRLNQAASSVSRAGDVNGDGFGDVIIGGVFGVASNYISSNYVVFGKASGFDATMNLSGLDGTNGFRLDGEAIFDSSGSSVAGAGDVNGDGFDDVIIGAFRADPNGNESGSSYVIFGKASGFDATMNLSGLDGINGFRLDGEAVFDHSGISVDGAGDVNGDGFDDLIISAANASPNGALGSGSSYVVFGKVSGFDSTMDLSSIDGNNGFRLDGEAEGDRSGLSVSSAGDVNGDGFDDLIVGAPDAAANGDESGSSYIIFGRSSFSDEVDFPGTPGDDIFTGTKAAESFESGDGNDRMIGHGGADSFDGGAGNDYIRILDDDFLFVDGGSGTDTLGLAGSEFNLDLSSVIDKIHGIETIALYGVGDNSLTLTAQDVIDLSGETNTLKIKGNAGDSVVGLSSGWVDGGIRGNFHEYIQGDAVVLIGVNVITDFPVG</sequence>
<gene>
    <name evidence="5" type="ORF">SAMN06296273_0955</name>
</gene>
<dbReference type="PROSITE" id="PS51470">
    <property type="entry name" value="FG_GAP"/>
    <property type="match status" value="5"/>
</dbReference>
<evidence type="ECO:0000256" key="4">
    <source>
        <dbReference type="ARBA" id="ARBA00023180"/>
    </source>
</evidence>
<organism evidence="5 6">
    <name type="scientific">Nitrosomonas ureae</name>
    <dbReference type="NCBI Taxonomy" id="44577"/>
    <lineage>
        <taxon>Bacteria</taxon>
        <taxon>Pseudomonadati</taxon>
        <taxon>Pseudomonadota</taxon>
        <taxon>Betaproteobacteria</taxon>
        <taxon>Nitrosomonadales</taxon>
        <taxon>Nitrosomonadaceae</taxon>
        <taxon>Nitrosomonas</taxon>
    </lineage>
</organism>
<dbReference type="Pfam" id="PF01839">
    <property type="entry name" value="FG-GAP"/>
    <property type="match status" value="11"/>
</dbReference>
<dbReference type="PANTHER" id="PTHR23221:SF7">
    <property type="entry name" value="PHOSPHATIDYLINOSITOL-GLYCAN-SPECIFIC PHOSPHOLIPASE D"/>
    <property type="match status" value="1"/>
</dbReference>
<dbReference type="GO" id="GO:0016787">
    <property type="term" value="F:hydrolase activity"/>
    <property type="evidence" value="ECO:0007669"/>
    <property type="project" value="UniProtKB-KW"/>
</dbReference>
<dbReference type="InterPro" id="IPR028994">
    <property type="entry name" value="Integrin_alpha_N"/>
</dbReference>
<reference evidence="5 6" key="1">
    <citation type="submission" date="2017-08" db="EMBL/GenBank/DDBJ databases">
        <authorList>
            <person name="de Groot N.N."/>
        </authorList>
    </citation>
    <scope>NUCLEOTIDE SEQUENCE [LARGE SCALE GENOMIC DNA]</scope>
    <source>
        <strain evidence="5 6">Nm15</strain>
    </source>
</reference>
<dbReference type="InterPro" id="IPR011049">
    <property type="entry name" value="Serralysin-like_metalloprot_C"/>
</dbReference>
<evidence type="ECO:0000256" key="3">
    <source>
        <dbReference type="ARBA" id="ARBA00022801"/>
    </source>
</evidence>
<dbReference type="InterPro" id="IPR013517">
    <property type="entry name" value="FG-GAP"/>
</dbReference>
<keyword evidence="3" id="KW-0378">Hydrolase</keyword>
<evidence type="ECO:0000313" key="6">
    <source>
        <dbReference type="Proteomes" id="UP000242498"/>
    </source>
</evidence>
<dbReference type="SMART" id="SM00191">
    <property type="entry name" value="Int_alpha"/>
    <property type="match status" value="18"/>
</dbReference>
<dbReference type="Pfam" id="PF00353">
    <property type="entry name" value="HemolysinCabind"/>
    <property type="match status" value="2"/>
</dbReference>
<dbReference type="RefSeq" id="WP_096292265.1">
    <property type="nucleotide sequence ID" value="NZ_LT907782.1"/>
</dbReference>
<dbReference type="InterPro" id="IPR013519">
    <property type="entry name" value="Int_alpha_beta-p"/>
</dbReference>